<feature type="binding site" evidence="8">
    <location>
        <position position="64"/>
    </location>
    <ligand>
        <name>tRNA</name>
        <dbReference type="ChEBI" id="CHEBI:17843"/>
    </ligand>
</feature>
<dbReference type="EMBL" id="FMXA01000008">
    <property type="protein sequence ID" value="SDA47567.1"/>
    <property type="molecule type" value="Genomic_DNA"/>
</dbReference>
<feature type="site" description="Stabilizes the basic form of H active site to accept a proton" evidence="8">
    <location>
        <position position="91"/>
    </location>
</feature>
<feature type="binding site" evidence="8">
    <location>
        <position position="112"/>
    </location>
    <ligand>
        <name>tRNA</name>
        <dbReference type="ChEBI" id="CHEBI:17843"/>
    </ligand>
</feature>
<evidence type="ECO:0000313" key="11">
    <source>
        <dbReference type="EMBL" id="SDA47567.1"/>
    </source>
</evidence>
<evidence type="ECO:0000256" key="4">
    <source>
        <dbReference type="ARBA" id="ARBA00022884"/>
    </source>
</evidence>
<dbReference type="Gene3D" id="3.40.50.1470">
    <property type="entry name" value="Peptidyl-tRNA hydrolase"/>
    <property type="match status" value="1"/>
</dbReference>
<comment type="subunit">
    <text evidence="8">Monomer.</text>
</comment>
<evidence type="ECO:0000256" key="10">
    <source>
        <dbReference type="RuleBase" id="RU004320"/>
    </source>
</evidence>
<dbReference type="GO" id="GO:0004045">
    <property type="term" value="F:peptidyl-tRNA hydrolase activity"/>
    <property type="evidence" value="ECO:0007669"/>
    <property type="project" value="UniProtKB-UniRule"/>
</dbReference>
<dbReference type="FunFam" id="3.40.50.1470:FF:000001">
    <property type="entry name" value="Peptidyl-tRNA hydrolase"/>
    <property type="match status" value="1"/>
</dbReference>
<dbReference type="HAMAP" id="MF_00083">
    <property type="entry name" value="Pept_tRNA_hydro_bact"/>
    <property type="match status" value="1"/>
</dbReference>
<dbReference type="InterPro" id="IPR001328">
    <property type="entry name" value="Pept_tRNA_hydro"/>
</dbReference>
<evidence type="ECO:0000256" key="3">
    <source>
        <dbReference type="ARBA" id="ARBA00022801"/>
    </source>
</evidence>
<dbReference type="GO" id="GO:0072344">
    <property type="term" value="P:rescue of stalled ribosome"/>
    <property type="evidence" value="ECO:0007669"/>
    <property type="project" value="UniProtKB-UniRule"/>
</dbReference>
<reference evidence="11 12" key="1">
    <citation type="submission" date="2016-10" db="EMBL/GenBank/DDBJ databases">
        <authorList>
            <person name="de Groot N.N."/>
        </authorList>
    </citation>
    <scope>NUCLEOTIDE SEQUENCE [LARGE SCALE GENOMIC DNA]</scope>
    <source>
        <strain evidence="11 12">DSM 15230</strain>
    </source>
</reference>
<dbReference type="EC" id="3.1.1.29" evidence="1 8"/>
<dbReference type="PANTHER" id="PTHR17224">
    <property type="entry name" value="PEPTIDYL-TRNA HYDROLASE"/>
    <property type="match status" value="1"/>
</dbReference>
<comment type="subcellular location">
    <subcellularLocation>
        <location evidence="8">Cytoplasm</location>
    </subcellularLocation>
</comment>
<feature type="site" description="Discriminates between blocked and unblocked aminoacyl-tRNA" evidence="8">
    <location>
        <position position="9"/>
    </location>
</feature>
<dbReference type="PANTHER" id="PTHR17224:SF1">
    <property type="entry name" value="PEPTIDYL-TRNA HYDROLASE"/>
    <property type="match status" value="1"/>
</dbReference>
<dbReference type="GO" id="GO:0005737">
    <property type="term" value="C:cytoplasm"/>
    <property type="evidence" value="ECO:0007669"/>
    <property type="project" value="UniProtKB-SubCell"/>
</dbReference>
<dbReference type="STRING" id="209880.SAMN02910343_00777"/>
<dbReference type="AlphaFoldDB" id="A0A1G5VQU1"/>
<feature type="active site" description="Proton acceptor" evidence="8">
    <location>
        <position position="19"/>
    </location>
</feature>
<comment type="similarity">
    <text evidence="5 8 10">Belongs to the PTH family.</text>
</comment>
<dbReference type="GO" id="GO:0000049">
    <property type="term" value="F:tRNA binding"/>
    <property type="evidence" value="ECO:0007669"/>
    <property type="project" value="UniProtKB-UniRule"/>
</dbReference>
<dbReference type="SUPFAM" id="SSF53178">
    <property type="entry name" value="Peptidyl-tRNA hydrolase-like"/>
    <property type="match status" value="1"/>
</dbReference>
<dbReference type="InterPro" id="IPR036416">
    <property type="entry name" value="Pept_tRNA_hydro_sf"/>
</dbReference>
<keyword evidence="4 8" id="KW-0694">RNA-binding</keyword>
<evidence type="ECO:0000256" key="8">
    <source>
        <dbReference type="HAMAP-Rule" id="MF_00083"/>
    </source>
</evidence>
<evidence type="ECO:0000256" key="6">
    <source>
        <dbReference type="ARBA" id="ARBA00048707"/>
    </source>
</evidence>
<evidence type="ECO:0000256" key="9">
    <source>
        <dbReference type="RuleBase" id="RU000673"/>
    </source>
</evidence>
<feature type="binding site" evidence="8">
    <location>
        <position position="66"/>
    </location>
    <ligand>
        <name>tRNA</name>
        <dbReference type="ChEBI" id="CHEBI:17843"/>
    </ligand>
</feature>
<keyword evidence="3 8" id="KW-0378">Hydrolase</keyword>
<proteinExistence type="inferred from homology"/>
<dbReference type="GO" id="GO:0006515">
    <property type="term" value="P:protein quality control for misfolded or incompletely synthesized proteins"/>
    <property type="evidence" value="ECO:0007669"/>
    <property type="project" value="UniProtKB-UniRule"/>
</dbReference>
<feature type="binding site" evidence="8">
    <location>
        <position position="14"/>
    </location>
    <ligand>
        <name>tRNA</name>
        <dbReference type="ChEBI" id="CHEBI:17843"/>
    </ligand>
</feature>
<keyword evidence="8" id="KW-0963">Cytoplasm</keyword>
<evidence type="ECO:0000256" key="2">
    <source>
        <dbReference type="ARBA" id="ARBA00022555"/>
    </source>
</evidence>
<dbReference type="PROSITE" id="PS01196">
    <property type="entry name" value="PEPT_TRNA_HYDROL_2"/>
    <property type="match status" value="1"/>
</dbReference>
<name>A0A1G5VQU1_9FIRM</name>
<keyword evidence="2 8" id="KW-0820">tRNA-binding</keyword>
<dbReference type="OrthoDB" id="9800507at2"/>
<comment type="catalytic activity">
    <reaction evidence="6 8 9">
        <text>an N-acyl-L-alpha-aminoacyl-tRNA + H2O = an N-acyl-L-amino acid + a tRNA + H(+)</text>
        <dbReference type="Rhea" id="RHEA:54448"/>
        <dbReference type="Rhea" id="RHEA-COMP:10123"/>
        <dbReference type="Rhea" id="RHEA-COMP:13883"/>
        <dbReference type="ChEBI" id="CHEBI:15377"/>
        <dbReference type="ChEBI" id="CHEBI:15378"/>
        <dbReference type="ChEBI" id="CHEBI:59874"/>
        <dbReference type="ChEBI" id="CHEBI:78442"/>
        <dbReference type="ChEBI" id="CHEBI:138191"/>
        <dbReference type="EC" id="3.1.1.29"/>
    </reaction>
</comment>
<dbReference type="CDD" id="cd00462">
    <property type="entry name" value="PTH"/>
    <property type="match status" value="1"/>
</dbReference>
<comment type="function">
    <text evidence="8">Catalyzes the release of premature peptidyl moieties from peptidyl-tRNA molecules trapped in stalled 50S ribosomal subunits, and thus maintains levels of free tRNAs and 50S ribosomes.</text>
</comment>
<dbReference type="PROSITE" id="PS01195">
    <property type="entry name" value="PEPT_TRNA_HYDROL_1"/>
    <property type="match status" value="1"/>
</dbReference>
<dbReference type="GeneID" id="87755809"/>
<accession>A0A1G5VQU1</accession>
<keyword evidence="12" id="KW-1185">Reference proteome</keyword>
<evidence type="ECO:0000313" key="12">
    <source>
        <dbReference type="Proteomes" id="UP000199689"/>
    </source>
</evidence>
<dbReference type="Proteomes" id="UP000199689">
    <property type="component" value="Unassembled WGS sequence"/>
</dbReference>
<gene>
    <name evidence="8" type="primary">pth</name>
    <name evidence="11" type="ORF">SAMN02910343_00777</name>
</gene>
<protein>
    <recommendedName>
        <fullName evidence="7 8">Peptidyl-tRNA hydrolase</fullName>
        <shortName evidence="8">Pth</shortName>
        <ecNumber evidence="1 8">3.1.1.29</ecNumber>
    </recommendedName>
</protein>
<evidence type="ECO:0000256" key="1">
    <source>
        <dbReference type="ARBA" id="ARBA00013260"/>
    </source>
</evidence>
<dbReference type="InterPro" id="IPR018171">
    <property type="entry name" value="Pept_tRNA_hydro_CS"/>
</dbReference>
<evidence type="ECO:0000256" key="5">
    <source>
        <dbReference type="ARBA" id="ARBA00038063"/>
    </source>
</evidence>
<dbReference type="Pfam" id="PF01195">
    <property type="entry name" value="Pept_tRNA_hydro"/>
    <property type="match status" value="1"/>
</dbReference>
<sequence length="192" mass="21108">MKLIAGLGNPGKEYEHTRHNMGFDVVDELASRWHVLNWKEAFKAEIATVVVHGEKVCLMKPLTYMNLSGEAVGAAARFYKIDAEDIWVICDDLDLPAGRTRIRKKGSAGGHNGLKSIIAHLGTQNFTRFRIGVGHPQDGHTVVDHVLGKPYGEDIARIAEAKKHTADSVEGALEMGVDKAMSAFNPHKESRK</sequence>
<dbReference type="RefSeq" id="WP_091364052.1">
    <property type="nucleotide sequence ID" value="NZ_CAUWGZ010000009.1"/>
</dbReference>
<comment type="function">
    <text evidence="8">Hydrolyzes ribosome-free peptidyl-tRNAs (with 1 or more amino acids incorporated), which drop off the ribosome during protein synthesis, or as a result of ribosome stalling.</text>
</comment>
<dbReference type="NCBIfam" id="TIGR00447">
    <property type="entry name" value="pth"/>
    <property type="match status" value="1"/>
</dbReference>
<organism evidence="11 12">
    <name type="scientific">Allisonella histaminiformans</name>
    <dbReference type="NCBI Taxonomy" id="209880"/>
    <lineage>
        <taxon>Bacteria</taxon>
        <taxon>Bacillati</taxon>
        <taxon>Bacillota</taxon>
        <taxon>Negativicutes</taxon>
        <taxon>Veillonellales</taxon>
        <taxon>Veillonellaceae</taxon>
        <taxon>Allisonella</taxon>
    </lineage>
</organism>
<evidence type="ECO:0000256" key="7">
    <source>
        <dbReference type="ARBA" id="ARBA00050038"/>
    </source>
</evidence>